<accession>A0A151P3E2</accession>
<keyword evidence="2" id="KW-1185">Reference proteome</keyword>
<sequence length="157" mass="17447">MSQIPFYKAGSHPGVGGLDAGLDRLPALCRGSPGTGETQQPRRALEGASRAGHLLRHRVTVHFQHQPAPSLKLILNDLPKDIQGKNSLCCVCLSCFQTCLLLSCLAYRVQDLKMQKNDKCSDISLSAFFWWLPKELSCWIPDWTGCLFLMIVFSCIL</sequence>
<comment type="caution">
    <text evidence="1">The sequence shown here is derived from an EMBL/GenBank/DDBJ whole genome shotgun (WGS) entry which is preliminary data.</text>
</comment>
<dbReference type="Proteomes" id="UP000050525">
    <property type="component" value="Unassembled WGS sequence"/>
</dbReference>
<evidence type="ECO:0000313" key="1">
    <source>
        <dbReference type="EMBL" id="KYO43543.1"/>
    </source>
</evidence>
<dbReference type="AlphaFoldDB" id="A0A151P3E2"/>
<reference evidence="1 2" key="1">
    <citation type="journal article" date="2012" name="Genome Biol.">
        <title>Sequencing three crocodilian genomes to illuminate the evolution of archosaurs and amniotes.</title>
        <authorList>
            <person name="St John J.A."/>
            <person name="Braun E.L."/>
            <person name="Isberg S.R."/>
            <person name="Miles L.G."/>
            <person name="Chong A.Y."/>
            <person name="Gongora J."/>
            <person name="Dalzell P."/>
            <person name="Moran C."/>
            <person name="Bed'hom B."/>
            <person name="Abzhanov A."/>
            <person name="Burgess S.C."/>
            <person name="Cooksey A.M."/>
            <person name="Castoe T.A."/>
            <person name="Crawford N.G."/>
            <person name="Densmore L.D."/>
            <person name="Drew J.C."/>
            <person name="Edwards S.V."/>
            <person name="Faircloth B.C."/>
            <person name="Fujita M.K."/>
            <person name="Greenwold M.J."/>
            <person name="Hoffmann F.G."/>
            <person name="Howard J.M."/>
            <person name="Iguchi T."/>
            <person name="Janes D.E."/>
            <person name="Khan S.Y."/>
            <person name="Kohno S."/>
            <person name="de Koning A.J."/>
            <person name="Lance S.L."/>
            <person name="McCarthy F.M."/>
            <person name="McCormack J.E."/>
            <person name="Merchant M.E."/>
            <person name="Peterson D.G."/>
            <person name="Pollock D.D."/>
            <person name="Pourmand N."/>
            <person name="Raney B.J."/>
            <person name="Roessler K.A."/>
            <person name="Sanford J.R."/>
            <person name="Sawyer R.H."/>
            <person name="Schmidt C.J."/>
            <person name="Triplett E.W."/>
            <person name="Tuberville T.D."/>
            <person name="Venegas-Anaya M."/>
            <person name="Howard J.T."/>
            <person name="Jarvis E.D."/>
            <person name="Guillette L.J.Jr."/>
            <person name="Glenn T.C."/>
            <person name="Green R.E."/>
            <person name="Ray D.A."/>
        </authorList>
    </citation>
    <scope>NUCLEOTIDE SEQUENCE [LARGE SCALE GENOMIC DNA]</scope>
    <source>
        <strain evidence="1">KSC_2009_1</strain>
    </source>
</reference>
<gene>
    <name evidence="1" type="ORF">Y1Q_0013575</name>
</gene>
<dbReference type="EMBL" id="AKHW03001146">
    <property type="protein sequence ID" value="KYO43543.1"/>
    <property type="molecule type" value="Genomic_DNA"/>
</dbReference>
<protein>
    <submittedName>
        <fullName evidence="1">Uncharacterized protein</fullName>
    </submittedName>
</protein>
<organism evidence="1 2">
    <name type="scientific">Alligator mississippiensis</name>
    <name type="common">American alligator</name>
    <dbReference type="NCBI Taxonomy" id="8496"/>
    <lineage>
        <taxon>Eukaryota</taxon>
        <taxon>Metazoa</taxon>
        <taxon>Chordata</taxon>
        <taxon>Craniata</taxon>
        <taxon>Vertebrata</taxon>
        <taxon>Euteleostomi</taxon>
        <taxon>Archelosauria</taxon>
        <taxon>Archosauria</taxon>
        <taxon>Crocodylia</taxon>
        <taxon>Alligatoridae</taxon>
        <taxon>Alligatorinae</taxon>
        <taxon>Alligator</taxon>
    </lineage>
</organism>
<proteinExistence type="predicted"/>
<evidence type="ECO:0000313" key="2">
    <source>
        <dbReference type="Proteomes" id="UP000050525"/>
    </source>
</evidence>
<name>A0A151P3E2_ALLMI</name>